<keyword evidence="3" id="KW-1185">Reference proteome</keyword>
<accession>A0ABN8PQR0</accession>
<feature type="non-terminal residue" evidence="2">
    <location>
        <position position="1"/>
    </location>
</feature>
<dbReference type="Pfam" id="PF25298">
    <property type="entry name" value="Baculo_FP_2nd"/>
    <property type="match status" value="1"/>
</dbReference>
<sequence length="199" mass="23184">TSVGSLIGARLEENNVSTAHPIPTYVADASPKRIVKFTCRSLRNKFYSNTRKLARKKANDLLNLNLSSQAGVFISESLTPSKKKLFGDVNKVKKKLKWEHIWIYGRIFIRQGENKPSFSFDREEDLAKFKSQHTSSKKKNIYNIRIPDYVFFKYKFANKCRWCHPLYFSRIELHEATGRDVKLSDDGIESCWVEKNKRT</sequence>
<proteinExistence type="predicted"/>
<dbReference type="InterPro" id="IPR057251">
    <property type="entry name" value="FP_C"/>
</dbReference>
<gene>
    <name evidence="2" type="ORF">PLOB_00046824</name>
</gene>
<reference evidence="2 3" key="1">
    <citation type="submission" date="2022-05" db="EMBL/GenBank/DDBJ databases">
        <authorList>
            <consortium name="Genoscope - CEA"/>
            <person name="William W."/>
        </authorList>
    </citation>
    <scope>NUCLEOTIDE SEQUENCE [LARGE SCALE GENOMIC DNA]</scope>
</reference>
<protein>
    <recommendedName>
        <fullName evidence="1">FP protein C-terminal domain-containing protein</fullName>
    </recommendedName>
</protein>
<organism evidence="2 3">
    <name type="scientific">Porites lobata</name>
    <dbReference type="NCBI Taxonomy" id="104759"/>
    <lineage>
        <taxon>Eukaryota</taxon>
        <taxon>Metazoa</taxon>
        <taxon>Cnidaria</taxon>
        <taxon>Anthozoa</taxon>
        <taxon>Hexacorallia</taxon>
        <taxon>Scleractinia</taxon>
        <taxon>Fungiina</taxon>
        <taxon>Poritidae</taxon>
        <taxon>Porites</taxon>
    </lineage>
</organism>
<name>A0ABN8PQR0_9CNID</name>
<feature type="domain" description="FP protein C-terminal" evidence="1">
    <location>
        <begin position="79"/>
        <end position="130"/>
    </location>
</feature>
<comment type="caution">
    <text evidence="2">The sequence shown here is derived from an EMBL/GenBank/DDBJ whole genome shotgun (WGS) entry which is preliminary data.</text>
</comment>
<evidence type="ECO:0000313" key="3">
    <source>
        <dbReference type="Proteomes" id="UP001159405"/>
    </source>
</evidence>
<dbReference type="Proteomes" id="UP001159405">
    <property type="component" value="Unassembled WGS sequence"/>
</dbReference>
<dbReference type="EMBL" id="CALNXK010000085">
    <property type="protein sequence ID" value="CAH3148830.1"/>
    <property type="molecule type" value="Genomic_DNA"/>
</dbReference>
<evidence type="ECO:0000259" key="1">
    <source>
        <dbReference type="Pfam" id="PF25298"/>
    </source>
</evidence>
<evidence type="ECO:0000313" key="2">
    <source>
        <dbReference type="EMBL" id="CAH3148830.1"/>
    </source>
</evidence>